<keyword evidence="3" id="KW-1185">Reference proteome</keyword>
<proteinExistence type="predicted"/>
<reference evidence="2 3" key="1">
    <citation type="submission" date="2015-01" db="EMBL/GenBank/DDBJ databases">
        <title>Deinococcus puniceus/DY1/ whole genome sequencing.</title>
        <authorList>
            <person name="Kim M.K."/>
            <person name="Srinivasan S."/>
            <person name="Lee J.-J."/>
        </authorList>
    </citation>
    <scope>NUCLEOTIDE SEQUENCE [LARGE SCALE GENOMIC DNA]</scope>
    <source>
        <strain evidence="2 3">DY1</strain>
    </source>
</reference>
<evidence type="ECO:0000313" key="3">
    <source>
        <dbReference type="Proteomes" id="UP000077363"/>
    </source>
</evidence>
<sequence length="138" mass="14972">MTNLPRFALTALAALTLASSAQAATSDFVGTWTNTNAATRGITRLIFTPNGDGTLNVQVFGKCSPTDCDWGKAGVLTYGTSVADTDHWLGSAVYNKGFSNTMLVMNLFPNKTMSVQSMTQFVDKSGRQNYANREVFRR</sequence>
<evidence type="ECO:0000313" key="2">
    <source>
        <dbReference type="EMBL" id="ANE44421.1"/>
    </source>
</evidence>
<dbReference type="STRING" id="1182568.SU48_12350"/>
<dbReference type="EMBL" id="CP011387">
    <property type="protein sequence ID" value="ANE44421.1"/>
    <property type="molecule type" value="Genomic_DNA"/>
</dbReference>
<feature type="signal peptide" evidence="1">
    <location>
        <begin position="1"/>
        <end position="23"/>
    </location>
</feature>
<dbReference type="Proteomes" id="UP000077363">
    <property type="component" value="Chromosome"/>
</dbReference>
<protein>
    <submittedName>
        <fullName evidence="2">Uncharacterized protein</fullName>
    </submittedName>
</protein>
<dbReference type="AlphaFoldDB" id="A0A172TBR0"/>
<evidence type="ECO:0000256" key="1">
    <source>
        <dbReference type="SAM" id="SignalP"/>
    </source>
</evidence>
<keyword evidence="1" id="KW-0732">Signal</keyword>
<accession>A0A172TBR0</accession>
<feature type="chain" id="PRO_5008000608" evidence="1">
    <location>
        <begin position="24"/>
        <end position="138"/>
    </location>
</feature>
<dbReference type="RefSeq" id="WP_064015501.1">
    <property type="nucleotide sequence ID" value="NZ_CP011387.1"/>
</dbReference>
<gene>
    <name evidence="2" type="ORF">SU48_12350</name>
</gene>
<dbReference type="OrthoDB" id="122807at2"/>
<organism evidence="2 3">
    <name type="scientific">Deinococcus puniceus</name>
    <dbReference type="NCBI Taxonomy" id="1182568"/>
    <lineage>
        <taxon>Bacteria</taxon>
        <taxon>Thermotogati</taxon>
        <taxon>Deinococcota</taxon>
        <taxon>Deinococci</taxon>
        <taxon>Deinococcales</taxon>
        <taxon>Deinococcaceae</taxon>
        <taxon>Deinococcus</taxon>
    </lineage>
</organism>
<dbReference type="PATRIC" id="fig|1182568.3.peg.2553"/>
<dbReference type="KEGG" id="dpu:SU48_12350"/>
<name>A0A172TBR0_9DEIO</name>